<keyword evidence="2" id="KW-0732">Signal</keyword>
<dbReference type="PANTHER" id="PTHR30332:SF25">
    <property type="entry name" value="SECRETIN XPSD"/>
    <property type="match status" value="1"/>
</dbReference>
<accession>A0A6G9QKP8</accession>
<sequence length="716" mass="77604">MKQSSDIKGFNHTVLFLCVFTALSGCASNDTAVESSKAKPKMFQIPDSYLNEDNYEEGEKKSFSEDSSVVTKTQRELVEPLKALPSNQVSFDAGQQLAANFSEKDLIKVAAEDMTLKDFIHYSFGELLGVNYVIDESIKTDSVPVTLNITDAVSKRRLFELVNTLLEQREASLVFENNIYFVQKTPQGSTNKVVTGIGRTPDSVPNTKGEVLQVVPLLYGVKISIERTLNQIIEARITADYEQSTIFIRGSRSEIIRALELVNLLDAPANRGKHIGLINLTFIEIADFISDVTALLENEGVPISAIKPDNKNAVLVPISQIGSVAAFTSDEIILNRIRYWARILDKPKAGSGLRYYTYQPQYARASDVGDSLSSLLGAKSGADNSAAQQRDSSADTSSVRLVNDSTGKAPAKSKSKVGATGDNISFVVDERSNQLIFYTTGTEYQNILPLIEQLDILPKQVMLDIVIAEVKMEGTFQYGVEWALSQGDLSLGGTLGNGGEGFKFALGGTDGSLDVNFFKKNQLVNVLSNPTLLVRDGVSASIVVGDDISIIGSTTDDPTGGNGSKTTASAYRKTGIDVSVTPTVNAKGVVIMEITQSISNATESSGSGGNPNISERRLKTEVVADSGSTIILGGLISENVDNSSDETPWVADIPIIGKLFKGEREFSSRTELVMLVTPRVIERSDRWAEIKQSFESGYQNITFPRTPSQNVIQSSN</sequence>
<dbReference type="InterPro" id="IPR004846">
    <property type="entry name" value="T2SS/T3SS_dom"/>
</dbReference>
<reference evidence="9 10" key="1">
    <citation type="submission" date="2020-03" db="EMBL/GenBank/DDBJ databases">
        <title>Complete genome sequence of Shewanella sp.</title>
        <authorList>
            <person name="Kim Y.-S."/>
            <person name="Kim S.-J."/>
            <person name="Jung H.-K."/>
            <person name="Kim K.-H."/>
        </authorList>
    </citation>
    <scope>NUCLEOTIDE SEQUENCE [LARGE SCALE GENOMIC DNA]</scope>
    <source>
        <strain evidence="9 10">PN3F2</strain>
    </source>
</reference>
<evidence type="ECO:0000256" key="1">
    <source>
        <dbReference type="ARBA" id="ARBA00004370"/>
    </source>
</evidence>
<gene>
    <name evidence="9" type="ORF">HBH39_12130</name>
</gene>
<dbReference type="AlphaFoldDB" id="A0A6G9QKP8"/>
<dbReference type="Proteomes" id="UP000502608">
    <property type="component" value="Chromosome"/>
</dbReference>
<organism evidence="9 10">
    <name type="scientific">Shewanella aestuarii</name>
    <dbReference type="NCBI Taxonomy" id="1028752"/>
    <lineage>
        <taxon>Bacteria</taxon>
        <taxon>Pseudomonadati</taxon>
        <taxon>Pseudomonadota</taxon>
        <taxon>Gammaproteobacteria</taxon>
        <taxon>Alteromonadales</taxon>
        <taxon>Shewanellaceae</taxon>
        <taxon>Shewanella</taxon>
    </lineage>
</organism>
<dbReference type="InterPro" id="IPR038591">
    <property type="entry name" value="NolW-like_sf"/>
</dbReference>
<feature type="domain" description="NolW-like" evidence="8">
    <location>
        <begin position="357"/>
        <end position="460"/>
    </location>
</feature>
<proteinExistence type="inferred from homology"/>
<evidence type="ECO:0000256" key="5">
    <source>
        <dbReference type="RuleBase" id="RU004004"/>
    </source>
</evidence>
<keyword evidence="10" id="KW-1185">Reference proteome</keyword>
<dbReference type="Pfam" id="PF00263">
    <property type="entry name" value="Secretin"/>
    <property type="match status" value="1"/>
</dbReference>
<dbReference type="Gene3D" id="3.30.1370.120">
    <property type="match status" value="2"/>
</dbReference>
<dbReference type="GO" id="GO:0015627">
    <property type="term" value="C:type II protein secretion system complex"/>
    <property type="evidence" value="ECO:0007669"/>
    <property type="project" value="TreeGrafter"/>
</dbReference>
<dbReference type="EMBL" id="CP050313">
    <property type="protein sequence ID" value="QIR15140.1"/>
    <property type="molecule type" value="Genomic_DNA"/>
</dbReference>
<comment type="subcellular location">
    <subcellularLocation>
        <location evidence="5">Cell outer membrane</location>
    </subcellularLocation>
    <subcellularLocation>
        <location evidence="1">Membrane</location>
    </subcellularLocation>
</comment>
<dbReference type="GO" id="GO:0009306">
    <property type="term" value="P:protein secretion"/>
    <property type="evidence" value="ECO:0007669"/>
    <property type="project" value="InterPro"/>
</dbReference>
<feature type="region of interest" description="Disordered" evidence="6">
    <location>
        <begin position="382"/>
        <end position="418"/>
    </location>
</feature>
<evidence type="ECO:0000259" key="8">
    <source>
        <dbReference type="Pfam" id="PF03958"/>
    </source>
</evidence>
<evidence type="ECO:0000313" key="9">
    <source>
        <dbReference type="EMBL" id="QIR15140.1"/>
    </source>
</evidence>
<dbReference type="InterPro" id="IPR050810">
    <property type="entry name" value="Bact_Secretion_Sys_Channel"/>
</dbReference>
<dbReference type="PRINTS" id="PR00811">
    <property type="entry name" value="BCTERIALGSPD"/>
</dbReference>
<dbReference type="Pfam" id="PF03958">
    <property type="entry name" value="Secretin_N"/>
    <property type="match status" value="1"/>
</dbReference>
<dbReference type="GO" id="GO:0009279">
    <property type="term" value="C:cell outer membrane"/>
    <property type="evidence" value="ECO:0007669"/>
    <property type="project" value="UniProtKB-SubCell"/>
</dbReference>
<name>A0A6G9QKP8_9GAMM</name>
<keyword evidence="5" id="KW-0813">Transport</keyword>
<comment type="similarity">
    <text evidence="4">Belongs to the bacterial secretin family.</text>
</comment>
<dbReference type="PANTHER" id="PTHR30332">
    <property type="entry name" value="PROBABLE GENERAL SECRETION PATHWAY PROTEIN D"/>
    <property type="match status" value="1"/>
</dbReference>
<dbReference type="RefSeq" id="WP_167678625.1">
    <property type="nucleotide sequence ID" value="NZ_CP050313.1"/>
</dbReference>
<evidence type="ECO:0000256" key="4">
    <source>
        <dbReference type="RuleBase" id="RU004003"/>
    </source>
</evidence>
<protein>
    <submittedName>
        <fullName evidence="9">Uncharacterized protein</fullName>
    </submittedName>
</protein>
<feature type="compositionally biased region" description="Polar residues" evidence="6">
    <location>
        <begin position="382"/>
        <end position="406"/>
    </location>
</feature>
<evidence type="ECO:0000256" key="6">
    <source>
        <dbReference type="SAM" id="MobiDB-lite"/>
    </source>
</evidence>
<dbReference type="InterPro" id="IPR001775">
    <property type="entry name" value="GspD/PilQ"/>
</dbReference>
<evidence type="ECO:0000256" key="2">
    <source>
        <dbReference type="ARBA" id="ARBA00022729"/>
    </source>
</evidence>
<dbReference type="PROSITE" id="PS51257">
    <property type="entry name" value="PROKAR_LIPOPROTEIN"/>
    <property type="match status" value="1"/>
</dbReference>
<evidence type="ECO:0000256" key="3">
    <source>
        <dbReference type="ARBA" id="ARBA00023136"/>
    </source>
</evidence>
<dbReference type="InterPro" id="IPR005644">
    <property type="entry name" value="NolW-like"/>
</dbReference>
<keyword evidence="3" id="KW-0472">Membrane</keyword>
<evidence type="ECO:0000313" key="10">
    <source>
        <dbReference type="Proteomes" id="UP000502608"/>
    </source>
</evidence>
<feature type="domain" description="Type II/III secretion system secretin-like" evidence="7">
    <location>
        <begin position="519"/>
        <end position="682"/>
    </location>
</feature>
<evidence type="ECO:0000259" key="7">
    <source>
        <dbReference type="Pfam" id="PF00263"/>
    </source>
</evidence>
<dbReference type="KEGG" id="saes:HBH39_12130"/>